<reference evidence="4 5" key="1">
    <citation type="submission" date="2020-02" db="EMBL/GenBank/DDBJ databases">
        <title>Bacillus aquiflavi sp. nov., isolated from yellow water of strong flavor Chinese baijiu in Yibin region of China.</title>
        <authorList>
            <person name="Xie J."/>
        </authorList>
    </citation>
    <scope>NUCLEOTIDE SEQUENCE [LARGE SCALE GENOMIC DNA]</scope>
    <source>
        <strain evidence="4 5">3H-10</strain>
    </source>
</reference>
<comment type="caution">
    <text evidence="4">The sequence shown here is derived from an EMBL/GenBank/DDBJ whole genome shotgun (WGS) entry which is preliminary data.</text>
</comment>
<evidence type="ECO:0000313" key="5">
    <source>
        <dbReference type="Proteomes" id="UP000472971"/>
    </source>
</evidence>
<dbReference type="Proteomes" id="UP000472971">
    <property type="component" value="Unassembled WGS sequence"/>
</dbReference>
<feature type="transmembrane region" description="Helical" evidence="2">
    <location>
        <begin position="127"/>
        <end position="146"/>
    </location>
</feature>
<evidence type="ECO:0000313" key="6">
    <source>
        <dbReference type="Proteomes" id="UP000570010"/>
    </source>
</evidence>
<keyword evidence="2" id="KW-0472">Membrane</keyword>
<gene>
    <name evidence="4" type="primary">spoIIGA</name>
    <name evidence="4" type="ORF">G4D64_10170</name>
    <name evidence="3" type="ORF">H1Z61_10775</name>
</gene>
<evidence type="ECO:0000313" key="3">
    <source>
        <dbReference type="EMBL" id="MBA4537601.1"/>
    </source>
</evidence>
<dbReference type="RefSeq" id="WP_163242252.1">
    <property type="nucleotide sequence ID" value="NZ_JAAIWN010000022.1"/>
</dbReference>
<dbReference type="GO" id="GO:0006508">
    <property type="term" value="P:proteolysis"/>
    <property type="evidence" value="ECO:0007669"/>
    <property type="project" value="InterPro"/>
</dbReference>
<keyword evidence="2" id="KW-1133">Transmembrane helix</keyword>
<dbReference type="PIRSF" id="PIRSF018571">
    <property type="entry name" value="SpoIIGA"/>
    <property type="match status" value="1"/>
</dbReference>
<feature type="transmembrane region" description="Helical" evidence="2">
    <location>
        <begin position="83"/>
        <end position="107"/>
    </location>
</feature>
<dbReference type="GO" id="GO:0004190">
    <property type="term" value="F:aspartic-type endopeptidase activity"/>
    <property type="evidence" value="ECO:0007669"/>
    <property type="project" value="InterPro"/>
</dbReference>
<dbReference type="InterPro" id="IPR005081">
    <property type="entry name" value="SpoIIGA"/>
</dbReference>
<evidence type="ECO:0000256" key="1">
    <source>
        <dbReference type="PIRSR" id="PIRSR018571-1"/>
    </source>
</evidence>
<keyword evidence="5" id="KW-1185">Reference proteome</keyword>
<organism evidence="4 5">
    <name type="scientific">Bacillus aquiflavi</name>
    <dbReference type="NCBI Taxonomy" id="2672567"/>
    <lineage>
        <taxon>Bacteria</taxon>
        <taxon>Bacillati</taxon>
        <taxon>Bacillota</taxon>
        <taxon>Bacilli</taxon>
        <taxon>Bacillales</taxon>
        <taxon>Bacillaceae</taxon>
        <taxon>Bacillus</taxon>
    </lineage>
</organism>
<keyword evidence="2" id="KW-0812">Transmembrane</keyword>
<feature type="transmembrane region" description="Helical" evidence="2">
    <location>
        <begin position="57"/>
        <end position="76"/>
    </location>
</feature>
<feature type="active site" evidence="1">
    <location>
        <position position="183"/>
    </location>
</feature>
<evidence type="ECO:0000313" key="4">
    <source>
        <dbReference type="EMBL" id="NEY81858.1"/>
    </source>
</evidence>
<name>A0A6B3VX56_9BACI</name>
<evidence type="ECO:0000256" key="2">
    <source>
        <dbReference type="SAM" id="Phobius"/>
    </source>
</evidence>
<accession>A0A6B3VX56</accession>
<sequence>MTVYLDVIWLLNFLFDSLLLYLTATILKRKILLWRVFAGGFVGSLIILLTITPLNTFTGHPISKLCFSIVMILITFGYKRMRYFLTCLMTLYLFTFLIGGALIGVHYFLKFDMKLSSSVMLSSIKGFGDPISWLFVLLGFPIAWHFSKQRLENIEMTKIQFDQLVNVTIFIHECSYQFIGLVDSGNQLYDPLTKIPVMVASLKGERNELPKSIYQIAENPESILTGTMEIPSELENKLRFIPCKVVGQEHQIIVAVKPDHMIIEKDEETLIVKKSLVSFTMQELSADDRFQCIVHPKMLTGFKAGQQKGKVG</sequence>
<dbReference type="EMBL" id="JAAIWN010000022">
    <property type="protein sequence ID" value="NEY81858.1"/>
    <property type="molecule type" value="Genomic_DNA"/>
</dbReference>
<dbReference type="Proteomes" id="UP000570010">
    <property type="component" value="Unassembled WGS sequence"/>
</dbReference>
<protein>
    <submittedName>
        <fullName evidence="4">Sigma-E processing peptidase SpoIIGA</fullName>
    </submittedName>
</protein>
<dbReference type="EMBL" id="JACEIO010000024">
    <property type="protein sequence ID" value="MBA4537601.1"/>
    <property type="molecule type" value="Genomic_DNA"/>
</dbReference>
<feature type="transmembrane region" description="Helical" evidence="2">
    <location>
        <begin position="6"/>
        <end position="24"/>
    </location>
</feature>
<proteinExistence type="predicted"/>
<dbReference type="AlphaFoldDB" id="A0A6B3VX56"/>
<dbReference type="NCBIfam" id="TIGR02854">
    <property type="entry name" value="spore_II_GA"/>
    <property type="match status" value="1"/>
</dbReference>
<reference evidence="3 6" key="2">
    <citation type="submission" date="2020-07" db="EMBL/GenBank/DDBJ databases">
        <authorList>
            <person name="Feng H."/>
        </authorList>
    </citation>
    <scope>NUCLEOTIDE SEQUENCE [LARGE SCALE GENOMIC DNA]</scope>
    <source>
        <strain evidence="6">s-12</strain>
        <strain evidence="3">S-12</strain>
    </source>
</reference>
<dbReference type="GO" id="GO:0030436">
    <property type="term" value="P:asexual sporulation"/>
    <property type="evidence" value="ECO:0007669"/>
    <property type="project" value="InterPro"/>
</dbReference>
<feature type="transmembrane region" description="Helical" evidence="2">
    <location>
        <begin position="31"/>
        <end position="51"/>
    </location>
</feature>
<dbReference type="Pfam" id="PF03419">
    <property type="entry name" value="Peptidase_U4"/>
    <property type="match status" value="1"/>
</dbReference>